<gene>
    <name evidence="1" type="ORF">Tco_1069378</name>
</gene>
<reference evidence="1" key="1">
    <citation type="journal article" date="2022" name="Int. J. Mol. Sci.">
        <title>Draft Genome of Tanacetum Coccineum: Genomic Comparison of Closely Related Tanacetum-Family Plants.</title>
        <authorList>
            <person name="Yamashiro T."/>
            <person name="Shiraishi A."/>
            <person name="Nakayama K."/>
            <person name="Satake H."/>
        </authorList>
    </citation>
    <scope>NUCLEOTIDE SEQUENCE</scope>
</reference>
<reference evidence="1" key="2">
    <citation type="submission" date="2022-01" db="EMBL/GenBank/DDBJ databases">
        <authorList>
            <person name="Yamashiro T."/>
            <person name="Shiraishi A."/>
            <person name="Satake H."/>
            <person name="Nakayama K."/>
        </authorList>
    </citation>
    <scope>NUCLEOTIDE SEQUENCE</scope>
</reference>
<dbReference type="EMBL" id="BQNB010019657">
    <property type="protein sequence ID" value="GJT87661.1"/>
    <property type="molecule type" value="Genomic_DNA"/>
</dbReference>
<organism evidence="1 2">
    <name type="scientific">Tanacetum coccineum</name>
    <dbReference type="NCBI Taxonomy" id="301880"/>
    <lineage>
        <taxon>Eukaryota</taxon>
        <taxon>Viridiplantae</taxon>
        <taxon>Streptophyta</taxon>
        <taxon>Embryophyta</taxon>
        <taxon>Tracheophyta</taxon>
        <taxon>Spermatophyta</taxon>
        <taxon>Magnoliopsida</taxon>
        <taxon>eudicotyledons</taxon>
        <taxon>Gunneridae</taxon>
        <taxon>Pentapetalae</taxon>
        <taxon>asterids</taxon>
        <taxon>campanulids</taxon>
        <taxon>Asterales</taxon>
        <taxon>Asteraceae</taxon>
        <taxon>Asteroideae</taxon>
        <taxon>Anthemideae</taxon>
        <taxon>Anthemidinae</taxon>
        <taxon>Tanacetum</taxon>
    </lineage>
</organism>
<comment type="caution">
    <text evidence="1">The sequence shown here is derived from an EMBL/GenBank/DDBJ whole genome shotgun (WGS) entry which is preliminary data.</text>
</comment>
<dbReference type="Proteomes" id="UP001151760">
    <property type="component" value="Unassembled WGS sequence"/>
</dbReference>
<name>A0ABQ5HIF2_9ASTR</name>
<evidence type="ECO:0000313" key="1">
    <source>
        <dbReference type="EMBL" id="GJT87661.1"/>
    </source>
</evidence>
<accession>A0ABQ5HIF2</accession>
<keyword evidence="2" id="KW-1185">Reference proteome</keyword>
<sequence length="126" mass="14818">MKAVFNQMETEVAKFFVDKKYFEIDKKELSLDNDRLLEHIICQDVMNTVIHANYHYDNVLPANNNSLDYDNSALDMLKHENDHLIELLISQDLSFIDEYNETLVLMAELAKKLDMIEKTVYNELSK</sequence>
<evidence type="ECO:0000313" key="2">
    <source>
        <dbReference type="Proteomes" id="UP001151760"/>
    </source>
</evidence>
<protein>
    <submittedName>
        <fullName evidence="1">Uncharacterized protein</fullName>
    </submittedName>
</protein>
<proteinExistence type="predicted"/>